<name>A0A7X0Y6L1_9LIST</name>
<accession>A0A7X0Y6L1</accession>
<dbReference type="AlphaFoldDB" id="A0A7X0Y6L1"/>
<organism evidence="1 2">
    <name type="scientific">Listeria grandensis</name>
    <dbReference type="NCBI Taxonomy" id="1494963"/>
    <lineage>
        <taxon>Bacteria</taxon>
        <taxon>Bacillati</taxon>
        <taxon>Bacillota</taxon>
        <taxon>Bacilli</taxon>
        <taxon>Bacillales</taxon>
        <taxon>Listeriaceae</taxon>
        <taxon>Listeria</taxon>
    </lineage>
</organism>
<gene>
    <name evidence="1" type="ORF">HCA69_15620</name>
</gene>
<sequence length="83" mass="9689">MARRWFPNLIGNQEETAYTATVFFSNAEPLVLSPLRSKDVSELRYSNARWLDLTQVDEQGETTNYRVQLQNVTYMQIKKGVME</sequence>
<reference evidence="1 2" key="1">
    <citation type="submission" date="2020-03" db="EMBL/GenBank/DDBJ databases">
        <title>Soil Listeria distribution.</title>
        <authorList>
            <person name="Liao J."/>
            <person name="Wiedmann M."/>
        </authorList>
    </citation>
    <scope>NUCLEOTIDE SEQUENCE [LARGE SCALE GENOMIC DNA]</scope>
    <source>
        <strain evidence="1 2">FSL L7-0741</strain>
    </source>
</reference>
<dbReference type="Proteomes" id="UP000535908">
    <property type="component" value="Unassembled WGS sequence"/>
</dbReference>
<protein>
    <submittedName>
        <fullName evidence="1">Uncharacterized protein</fullName>
    </submittedName>
</protein>
<comment type="caution">
    <text evidence="1">The sequence shown here is derived from an EMBL/GenBank/DDBJ whole genome shotgun (WGS) entry which is preliminary data.</text>
</comment>
<dbReference type="RefSeq" id="WP_185527858.1">
    <property type="nucleotide sequence ID" value="NZ_JAARWN010000024.1"/>
</dbReference>
<evidence type="ECO:0000313" key="2">
    <source>
        <dbReference type="Proteomes" id="UP000535908"/>
    </source>
</evidence>
<evidence type="ECO:0000313" key="1">
    <source>
        <dbReference type="EMBL" id="MBC1937798.1"/>
    </source>
</evidence>
<dbReference type="EMBL" id="JAARWN010000024">
    <property type="protein sequence ID" value="MBC1937798.1"/>
    <property type="molecule type" value="Genomic_DNA"/>
</dbReference>
<proteinExistence type="predicted"/>